<gene>
    <name evidence="1" type="ORF">EMPG_15789</name>
</gene>
<evidence type="ECO:0000313" key="2">
    <source>
        <dbReference type="Proteomes" id="UP000053573"/>
    </source>
</evidence>
<comment type="caution">
    <text evidence="1">The sequence shown here is derived from an EMBL/GenBank/DDBJ whole genome shotgun (WGS) entry which is preliminary data.</text>
</comment>
<sequence>MIHHLSPPTLHLLPIRRIIKLLLRQPLPATPVIRPLNLPLNLRRQSPKVAIMVAKHAMRKLVAERLADGPVVAVAIVGIRAQAQFYDFPLVAV</sequence>
<reference evidence="2" key="1">
    <citation type="journal article" date="2015" name="PLoS Genet.">
        <title>The dynamic genome and transcriptome of the human fungal pathogen Blastomyces and close relative Emmonsia.</title>
        <authorList>
            <person name="Munoz J.F."/>
            <person name="Gauthier G.M."/>
            <person name="Desjardins C.A."/>
            <person name="Gallo J.E."/>
            <person name="Holder J."/>
            <person name="Sullivan T.D."/>
            <person name="Marty A.J."/>
            <person name="Carmen J.C."/>
            <person name="Chen Z."/>
            <person name="Ding L."/>
            <person name="Gujja S."/>
            <person name="Magrini V."/>
            <person name="Misas E."/>
            <person name="Mitreva M."/>
            <person name="Priest M."/>
            <person name="Saif S."/>
            <person name="Whiston E.A."/>
            <person name="Young S."/>
            <person name="Zeng Q."/>
            <person name="Goldman W.E."/>
            <person name="Mardis E.R."/>
            <person name="Taylor J.W."/>
            <person name="McEwen J.G."/>
            <person name="Clay O.K."/>
            <person name="Klein B.S."/>
            <person name="Cuomo C.A."/>
        </authorList>
    </citation>
    <scope>NUCLEOTIDE SEQUENCE [LARGE SCALE GENOMIC DNA]</scope>
    <source>
        <strain evidence="2">UAMH 139</strain>
    </source>
</reference>
<name>A0A0H1BBM1_9EURO</name>
<accession>A0A0H1BBM1</accession>
<dbReference type="AlphaFoldDB" id="A0A0H1BBM1"/>
<evidence type="ECO:0000313" key="1">
    <source>
        <dbReference type="EMBL" id="KLJ08775.1"/>
    </source>
</evidence>
<organism evidence="1 2">
    <name type="scientific">Blastomyces silverae</name>
    <dbReference type="NCBI Taxonomy" id="2060906"/>
    <lineage>
        <taxon>Eukaryota</taxon>
        <taxon>Fungi</taxon>
        <taxon>Dikarya</taxon>
        <taxon>Ascomycota</taxon>
        <taxon>Pezizomycotina</taxon>
        <taxon>Eurotiomycetes</taxon>
        <taxon>Eurotiomycetidae</taxon>
        <taxon>Onygenales</taxon>
        <taxon>Ajellomycetaceae</taxon>
        <taxon>Blastomyces</taxon>
    </lineage>
</organism>
<dbReference type="Proteomes" id="UP000053573">
    <property type="component" value="Unassembled WGS sequence"/>
</dbReference>
<dbReference type="EMBL" id="LDEV01002519">
    <property type="protein sequence ID" value="KLJ08775.1"/>
    <property type="molecule type" value="Genomic_DNA"/>
</dbReference>
<keyword evidence="2" id="KW-1185">Reference proteome</keyword>
<proteinExistence type="predicted"/>
<protein>
    <submittedName>
        <fullName evidence="1">Uncharacterized protein</fullName>
    </submittedName>
</protein>